<evidence type="ECO:0000256" key="2">
    <source>
        <dbReference type="SAM" id="Phobius"/>
    </source>
</evidence>
<reference evidence="3 4" key="1">
    <citation type="submission" date="2017-09" db="EMBL/GenBank/DDBJ databases">
        <authorList>
            <person name="Lee N."/>
            <person name="Cho B.-K."/>
        </authorList>
    </citation>
    <scope>NUCLEOTIDE SEQUENCE [LARGE SCALE GENOMIC DNA]</scope>
    <source>
        <strain evidence="3 4">ATCC 27476</strain>
    </source>
</reference>
<gene>
    <name evidence="3" type="ORF">CP980_31085</name>
</gene>
<feature type="compositionally biased region" description="Gly residues" evidence="1">
    <location>
        <begin position="119"/>
        <end position="131"/>
    </location>
</feature>
<accession>A0A5J6JG24</accession>
<dbReference type="EMBL" id="CP023692">
    <property type="protein sequence ID" value="QEV48933.1"/>
    <property type="molecule type" value="Genomic_DNA"/>
</dbReference>
<organism evidence="3 4">
    <name type="scientific">Streptomyces vinaceus</name>
    <dbReference type="NCBI Taxonomy" id="1960"/>
    <lineage>
        <taxon>Bacteria</taxon>
        <taxon>Bacillati</taxon>
        <taxon>Actinomycetota</taxon>
        <taxon>Actinomycetes</taxon>
        <taxon>Kitasatosporales</taxon>
        <taxon>Streptomycetaceae</taxon>
        <taxon>Streptomyces</taxon>
    </lineage>
</organism>
<evidence type="ECO:0000313" key="3">
    <source>
        <dbReference type="EMBL" id="QEV48933.1"/>
    </source>
</evidence>
<keyword evidence="2" id="KW-0472">Membrane</keyword>
<evidence type="ECO:0000313" key="4">
    <source>
        <dbReference type="Proteomes" id="UP000325563"/>
    </source>
</evidence>
<dbReference type="InterPro" id="IPR021315">
    <property type="entry name" value="Gap/Sap"/>
</dbReference>
<dbReference type="GeneID" id="95614990"/>
<dbReference type="KEGG" id="svn:CP980_31085"/>
<sequence>MVLDLMLIALAITLYPLPLMAFALVVSTARGVWKGLVFILAWLACLVAVIAVVLAVTDGQPPPPRSPPGVAGLAAKLAIGVGLVFYGLHRRRLMRAGAAPGDASAADASAGQVPEVRGGPSGGATGEGTGESAGDRGEGSFWASAGLAVLVQPWGMVAAGATTVLEANTSQPATFVALFGFCLLASASLLAAELYIVFAPEVAQARLLRLRGWLKEHAQQAIVVLCLVLGLWLTAKSLYQLTS</sequence>
<keyword evidence="2" id="KW-0812">Transmembrane</keyword>
<name>A0A5J6JG24_STRVI</name>
<dbReference type="Pfam" id="PF11139">
    <property type="entry name" value="SfLAP"/>
    <property type="match status" value="1"/>
</dbReference>
<dbReference type="Proteomes" id="UP000325563">
    <property type="component" value="Chromosome"/>
</dbReference>
<feature type="region of interest" description="Disordered" evidence="1">
    <location>
        <begin position="103"/>
        <end position="136"/>
    </location>
</feature>
<feature type="transmembrane region" description="Helical" evidence="2">
    <location>
        <begin position="36"/>
        <end position="57"/>
    </location>
</feature>
<evidence type="ECO:0000256" key="1">
    <source>
        <dbReference type="SAM" id="MobiDB-lite"/>
    </source>
</evidence>
<keyword evidence="4" id="KW-1185">Reference proteome</keyword>
<feature type="transmembrane region" description="Helical" evidence="2">
    <location>
        <begin position="69"/>
        <end position="88"/>
    </location>
</feature>
<feature type="transmembrane region" description="Helical" evidence="2">
    <location>
        <begin position="218"/>
        <end position="239"/>
    </location>
</feature>
<feature type="transmembrane region" description="Helical" evidence="2">
    <location>
        <begin position="175"/>
        <end position="198"/>
    </location>
</feature>
<protein>
    <submittedName>
        <fullName evidence="3">GAP family protein</fullName>
    </submittedName>
</protein>
<proteinExistence type="predicted"/>
<dbReference type="AlphaFoldDB" id="A0A5J6JG24"/>
<feature type="transmembrane region" description="Helical" evidence="2">
    <location>
        <begin position="6"/>
        <end position="29"/>
    </location>
</feature>
<dbReference type="RefSeq" id="WP_150529611.1">
    <property type="nucleotide sequence ID" value="NZ_BNBW01000003.1"/>
</dbReference>
<keyword evidence="2" id="KW-1133">Transmembrane helix</keyword>